<organism evidence="1 2">
    <name type="scientific">Lipomyces kononenkoae</name>
    <name type="common">Yeast</name>
    <dbReference type="NCBI Taxonomy" id="34357"/>
    <lineage>
        <taxon>Eukaryota</taxon>
        <taxon>Fungi</taxon>
        <taxon>Dikarya</taxon>
        <taxon>Ascomycota</taxon>
        <taxon>Saccharomycotina</taxon>
        <taxon>Lipomycetes</taxon>
        <taxon>Lipomycetales</taxon>
        <taxon>Lipomycetaceae</taxon>
        <taxon>Lipomyces</taxon>
    </lineage>
</organism>
<comment type="caution">
    <text evidence="1">The sequence shown here is derived from an EMBL/GenBank/DDBJ whole genome shotgun (WGS) entry which is preliminary data.</text>
</comment>
<sequence>MDTVSGIDMADDAYKKRFHRNKEREELHRLLQKFIRGELDSDDEESSLSKDPTAWLPSASVELDEKKSTKTTQSEDLPELVENVSEFDEKVEEFETKYNFRFHAGKQAAQIGSYGRDVVNAQAVRHDK</sequence>
<proteinExistence type="predicted"/>
<evidence type="ECO:0000313" key="1">
    <source>
        <dbReference type="EMBL" id="KAK9234248.1"/>
    </source>
</evidence>
<gene>
    <name evidence="1" type="ORF">V1525DRAFT_73048</name>
</gene>
<protein>
    <submittedName>
        <fullName evidence="1">Uncharacterized protein</fullName>
    </submittedName>
</protein>
<dbReference type="EMBL" id="MU971496">
    <property type="protein sequence ID" value="KAK9234248.1"/>
    <property type="molecule type" value="Genomic_DNA"/>
</dbReference>
<reference evidence="2" key="1">
    <citation type="journal article" date="2024" name="Front. Bioeng. Biotechnol.">
        <title>Genome-scale model development and genomic sequencing of the oleaginous clade Lipomyces.</title>
        <authorList>
            <person name="Czajka J.J."/>
            <person name="Han Y."/>
            <person name="Kim J."/>
            <person name="Mondo S.J."/>
            <person name="Hofstad B.A."/>
            <person name="Robles A."/>
            <person name="Haridas S."/>
            <person name="Riley R."/>
            <person name="LaButti K."/>
            <person name="Pangilinan J."/>
            <person name="Andreopoulos W."/>
            <person name="Lipzen A."/>
            <person name="Yan J."/>
            <person name="Wang M."/>
            <person name="Ng V."/>
            <person name="Grigoriev I.V."/>
            <person name="Spatafora J.W."/>
            <person name="Magnuson J.K."/>
            <person name="Baker S.E."/>
            <person name="Pomraning K.R."/>
        </authorList>
    </citation>
    <scope>NUCLEOTIDE SEQUENCE [LARGE SCALE GENOMIC DNA]</scope>
    <source>
        <strain evidence="2">CBS 7786</strain>
    </source>
</reference>
<name>A0ACC3SRK6_LIPKO</name>
<accession>A0ACC3SRK6</accession>
<dbReference type="Proteomes" id="UP001433508">
    <property type="component" value="Unassembled WGS sequence"/>
</dbReference>
<evidence type="ECO:0000313" key="2">
    <source>
        <dbReference type="Proteomes" id="UP001433508"/>
    </source>
</evidence>
<keyword evidence="2" id="KW-1185">Reference proteome</keyword>